<dbReference type="RefSeq" id="WP_250061082.1">
    <property type="nucleotide sequence ID" value="NZ_JAIKTS010000001.1"/>
</dbReference>
<keyword evidence="2" id="KW-1185">Reference proteome</keyword>
<evidence type="ECO:0000313" key="2">
    <source>
        <dbReference type="Proteomes" id="UP001431235"/>
    </source>
</evidence>
<reference evidence="1 2" key="1">
    <citation type="submission" date="2021-08" db="EMBL/GenBank/DDBJ databases">
        <title>Novel members of of the genus Stenotrophomonas from differernt environment.</title>
        <authorList>
            <person name="Deng Y."/>
        </authorList>
    </citation>
    <scope>NUCLEOTIDE SEQUENCE [LARGE SCALE GENOMIC DNA]</scope>
    <source>
        <strain evidence="1 2">CPCC 101365</strain>
    </source>
</reference>
<name>A0ABT0SDR4_9GAMM</name>
<comment type="caution">
    <text evidence="1">The sequence shown here is derived from an EMBL/GenBank/DDBJ whole genome shotgun (WGS) entry which is preliminary data.</text>
</comment>
<dbReference type="EMBL" id="JAIKTS010000001">
    <property type="protein sequence ID" value="MCL7713218.1"/>
    <property type="molecule type" value="Genomic_DNA"/>
</dbReference>
<protein>
    <submittedName>
        <fullName evidence="1">Uncharacterized protein</fullName>
    </submittedName>
</protein>
<evidence type="ECO:0000313" key="1">
    <source>
        <dbReference type="EMBL" id="MCL7713218.1"/>
    </source>
</evidence>
<proteinExistence type="predicted"/>
<organism evidence="1 2">
    <name type="scientific">Stenotrophomonas mori</name>
    <dbReference type="NCBI Taxonomy" id="2871096"/>
    <lineage>
        <taxon>Bacteria</taxon>
        <taxon>Pseudomonadati</taxon>
        <taxon>Pseudomonadota</taxon>
        <taxon>Gammaproteobacteria</taxon>
        <taxon>Lysobacterales</taxon>
        <taxon>Lysobacteraceae</taxon>
        <taxon>Stenotrophomonas</taxon>
    </lineage>
</organism>
<dbReference type="Proteomes" id="UP001431235">
    <property type="component" value="Unassembled WGS sequence"/>
</dbReference>
<accession>A0ABT0SDR4</accession>
<sequence>MADGQEVEAGTKLVAKKAATLSPLPLSIARSALFSVAPNGPSSKHRVIPTAKKGVNATVTYTGPHLNMEHFRLWQALLFIAEERGQLGGEAFEVPLSEVLRCMGKDYKHKELKQKISSILTELKAAVVTVISDRVCYQNDSLIDVGDLDLETRVLTVKFGKRIATRLLDREILKNDIDRSREFKRHYLAIWLHGFISSQASRADKKNTTHTFSVDELRRLCGTQVKARWHFCQDLERALEKLKKPVDGIAPLVKSWKWDDERTKKNVIVEKVHTLVKLLDETKGTAGAKERRTAAEKAAASRATVAL</sequence>
<gene>
    <name evidence="1" type="ORF">K5L01_00910</name>
</gene>